<dbReference type="InterPro" id="IPR004488">
    <property type="entry name" value="Mg/Co-transport_prot_CorA"/>
</dbReference>
<dbReference type="Pfam" id="PF01544">
    <property type="entry name" value="CorA"/>
    <property type="match status" value="1"/>
</dbReference>
<dbReference type="EMBL" id="AAPJ01000006">
    <property type="protein sequence ID" value="EAS49009.1"/>
    <property type="molecule type" value="Genomic_DNA"/>
</dbReference>
<evidence type="ECO:0000256" key="6">
    <source>
        <dbReference type="ARBA" id="ARBA00022842"/>
    </source>
</evidence>
<evidence type="ECO:0000256" key="3">
    <source>
        <dbReference type="ARBA" id="ARBA00022448"/>
    </source>
</evidence>
<evidence type="ECO:0000256" key="1">
    <source>
        <dbReference type="ARBA" id="ARBA00004651"/>
    </source>
</evidence>
<evidence type="ECO:0000256" key="11">
    <source>
        <dbReference type="ARBA" id="ARBA00045497"/>
    </source>
</evidence>
<comment type="similarity">
    <text evidence="2 12">Belongs to the CorA metal ion transporter (MIT) (TC 1.A.35) family.</text>
</comment>
<dbReference type="SUPFAM" id="SSF143865">
    <property type="entry name" value="CorA soluble domain-like"/>
    <property type="match status" value="1"/>
</dbReference>
<evidence type="ECO:0000256" key="10">
    <source>
        <dbReference type="ARBA" id="ARBA00034269"/>
    </source>
</evidence>
<dbReference type="HOGENOM" id="CLU_007127_0_0_5"/>
<comment type="catalytic activity">
    <reaction evidence="10">
        <text>Mg(2+)(in) = Mg(2+)(out)</text>
        <dbReference type="Rhea" id="RHEA:29827"/>
        <dbReference type="ChEBI" id="CHEBI:18420"/>
    </reaction>
</comment>
<dbReference type="FunFam" id="1.20.58.340:FF:000004">
    <property type="entry name" value="Magnesium transport protein CorA"/>
    <property type="match status" value="1"/>
</dbReference>
<gene>
    <name evidence="12" type="primary">corA</name>
    <name evidence="14" type="ORF">SI859A1_03217</name>
</gene>
<dbReference type="InterPro" id="IPR045863">
    <property type="entry name" value="CorA_TM1_TM2"/>
</dbReference>
<comment type="function">
    <text evidence="11">Mediates influx of magnesium ions. Alternates between open and closed states. Activated by low cytoplasmic Mg(2+) levels. Inactive when cytoplasmic Mg(2+) levels are high.</text>
</comment>
<dbReference type="Gene3D" id="3.30.460.20">
    <property type="entry name" value="CorA soluble domain-like"/>
    <property type="match status" value="1"/>
</dbReference>
<dbReference type="GO" id="GO:0000287">
    <property type="term" value="F:magnesium ion binding"/>
    <property type="evidence" value="ECO:0007669"/>
    <property type="project" value="TreeGrafter"/>
</dbReference>
<keyword evidence="3 12" id="KW-0813">Transport</keyword>
<evidence type="ECO:0000256" key="12">
    <source>
        <dbReference type="RuleBase" id="RU362010"/>
    </source>
</evidence>
<feature type="transmembrane region" description="Helical" evidence="12">
    <location>
        <begin position="298"/>
        <end position="319"/>
    </location>
</feature>
<evidence type="ECO:0000256" key="7">
    <source>
        <dbReference type="ARBA" id="ARBA00022989"/>
    </source>
</evidence>
<keyword evidence="4 12" id="KW-1003">Cell membrane</keyword>
<dbReference type="RefSeq" id="WP_009211030.1">
    <property type="nucleotide sequence ID" value="NZ_BBWP01000004.1"/>
</dbReference>
<comment type="subcellular location">
    <subcellularLocation>
        <location evidence="1">Cell membrane</location>
        <topology evidence="1">Multi-pass membrane protein</topology>
    </subcellularLocation>
    <subcellularLocation>
        <location evidence="12">Membrane</location>
        <topology evidence="12">Multi-pass membrane protein</topology>
    </subcellularLocation>
</comment>
<feature type="region of interest" description="Disordered" evidence="13">
    <location>
        <begin position="1"/>
        <end position="33"/>
    </location>
</feature>
<dbReference type="CDD" id="cd12828">
    <property type="entry name" value="TmCorA-like_1"/>
    <property type="match status" value="1"/>
</dbReference>
<feature type="compositionally biased region" description="Basic residues" evidence="13">
    <location>
        <begin position="8"/>
        <end position="21"/>
    </location>
</feature>
<keyword evidence="15" id="KW-1185">Reference proteome</keyword>
<dbReference type="Proteomes" id="UP000000321">
    <property type="component" value="Unassembled WGS sequence"/>
</dbReference>
<sequence>MRLASIPGKKRRARRKEKARRLAVGAPPGTLEADPQAAPTVISVVAVGGGESLRQTGVTVAAALALREAWPLVWIDCSGLADIEAIRAIGAAFGLHPLALEDVLDTAQRPKCEVQADHAFVVMRMLDREGGSEQLSLFFGEGFVLTFQERRGDSFEPVRQRIAKGAPRLLAGHADYLAYALIDAVIDAYFPVVDAQIARIEQLEDDILAGVDGDQVHDLHGLRRELLGLKRWLRPTRDALGVILRLDRPWLRAETRVYFTDVQDHADQLIDTNETYRDTASGLIDLHMTLSAAKTSEVINLLTIISTIFIPLGFLAGLWGMNFNPEISEWNMPLTQHPYGYPIALAFMVALALGLLVYFRKRRWI</sequence>
<dbReference type="OrthoDB" id="9803416at2"/>
<dbReference type="NCBIfam" id="TIGR00383">
    <property type="entry name" value="corA"/>
    <property type="match status" value="1"/>
</dbReference>
<evidence type="ECO:0000256" key="4">
    <source>
        <dbReference type="ARBA" id="ARBA00022475"/>
    </source>
</evidence>
<protein>
    <recommendedName>
        <fullName evidence="12">Magnesium transport protein CorA</fullName>
    </recommendedName>
</protein>
<keyword evidence="8 12" id="KW-0406">Ion transport</keyword>
<feature type="transmembrane region" description="Helical" evidence="12">
    <location>
        <begin position="339"/>
        <end position="359"/>
    </location>
</feature>
<evidence type="ECO:0000313" key="14">
    <source>
        <dbReference type="EMBL" id="EAS49009.1"/>
    </source>
</evidence>
<keyword evidence="9 12" id="KW-0472">Membrane</keyword>
<keyword evidence="7 12" id="KW-1133">Transmembrane helix</keyword>
<dbReference type="SUPFAM" id="SSF144083">
    <property type="entry name" value="Magnesium transport protein CorA, transmembrane region"/>
    <property type="match status" value="1"/>
</dbReference>
<keyword evidence="6 12" id="KW-0460">Magnesium</keyword>
<evidence type="ECO:0000313" key="15">
    <source>
        <dbReference type="Proteomes" id="UP000000321"/>
    </source>
</evidence>
<evidence type="ECO:0000256" key="13">
    <source>
        <dbReference type="SAM" id="MobiDB-lite"/>
    </source>
</evidence>
<dbReference type="GO" id="GO:0005886">
    <property type="term" value="C:plasma membrane"/>
    <property type="evidence" value="ECO:0007669"/>
    <property type="project" value="UniProtKB-SubCell"/>
</dbReference>
<dbReference type="PANTHER" id="PTHR46494">
    <property type="entry name" value="CORA FAMILY METAL ION TRANSPORTER (EUROFUNG)"/>
    <property type="match status" value="1"/>
</dbReference>
<keyword evidence="5 12" id="KW-0812">Transmembrane</keyword>
<dbReference type="GO" id="GO:0050897">
    <property type="term" value="F:cobalt ion binding"/>
    <property type="evidence" value="ECO:0007669"/>
    <property type="project" value="TreeGrafter"/>
</dbReference>
<dbReference type="InterPro" id="IPR002523">
    <property type="entry name" value="MgTranspt_CorA/ZnTranspt_ZntB"/>
</dbReference>
<evidence type="ECO:0000256" key="8">
    <source>
        <dbReference type="ARBA" id="ARBA00023065"/>
    </source>
</evidence>
<proteinExistence type="inferred from homology"/>
<dbReference type="GO" id="GO:0015087">
    <property type="term" value="F:cobalt ion transmembrane transporter activity"/>
    <property type="evidence" value="ECO:0007669"/>
    <property type="project" value="UniProtKB-UniRule"/>
</dbReference>
<reference evidence="14 15" key="1">
    <citation type="journal article" date="2008" name="Appl. Environ. Microbiol.">
        <title>Genomic insights into Mn(II) oxidation by the marine alphaproteobacterium Aurantimonas sp. strain SI85-9A1.</title>
        <authorList>
            <person name="Dick G.J."/>
            <person name="Podell S."/>
            <person name="Johnson H.A."/>
            <person name="Rivera-Espinoza Y."/>
            <person name="Bernier-Latmani R."/>
            <person name="McCarthy J.K."/>
            <person name="Torpey J.W."/>
            <person name="Clement B.G."/>
            <person name="Gaasterland T."/>
            <person name="Tebo B.M."/>
        </authorList>
    </citation>
    <scope>NUCLEOTIDE SEQUENCE [LARGE SCALE GENOMIC DNA]</scope>
    <source>
        <strain evidence="14 15">SI85-9A1</strain>
    </source>
</reference>
<dbReference type="PANTHER" id="PTHR46494:SF1">
    <property type="entry name" value="CORA FAMILY METAL ION TRANSPORTER (EUROFUNG)"/>
    <property type="match status" value="1"/>
</dbReference>
<dbReference type="Gene3D" id="1.20.58.340">
    <property type="entry name" value="Magnesium transport protein CorA, transmembrane region"/>
    <property type="match status" value="2"/>
</dbReference>
<dbReference type="InterPro" id="IPR045861">
    <property type="entry name" value="CorA_cytoplasmic_dom"/>
</dbReference>
<evidence type="ECO:0000256" key="5">
    <source>
        <dbReference type="ARBA" id="ARBA00022692"/>
    </source>
</evidence>
<comment type="caution">
    <text evidence="14">The sequence shown here is derived from an EMBL/GenBank/DDBJ whole genome shotgun (WGS) entry which is preliminary data.</text>
</comment>
<accession>Q1YFG4</accession>
<dbReference type="BioCyc" id="AURANTIMONAS:SI859A1_03217-MONOMER"/>
<dbReference type="AlphaFoldDB" id="Q1YFG4"/>
<dbReference type="GO" id="GO:0015095">
    <property type="term" value="F:magnesium ion transmembrane transporter activity"/>
    <property type="evidence" value="ECO:0007669"/>
    <property type="project" value="UniProtKB-UniRule"/>
</dbReference>
<name>Q1YFG4_AURMS</name>
<organism evidence="14 15">
    <name type="scientific">Aurantimonas manganoxydans (strain ATCC BAA-1229 / DSM 21871 / SI85-9A1)</name>
    <dbReference type="NCBI Taxonomy" id="287752"/>
    <lineage>
        <taxon>Bacteria</taxon>
        <taxon>Pseudomonadati</taxon>
        <taxon>Pseudomonadota</taxon>
        <taxon>Alphaproteobacteria</taxon>
        <taxon>Hyphomicrobiales</taxon>
        <taxon>Aurantimonadaceae</taxon>
        <taxon>Aurantimonas</taxon>
    </lineage>
</organism>
<evidence type="ECO:0000256" key="2">
    <source>
        <dbReference type="ARBA" id="ARBA00009765"/>
    </source>
</evidence>
<evidence type="ECO:0000256" key="9">
    <source>
        <dbReference type="ARBA" id="ARBA00023136"/>
    </source>
</evidence>